<dbReference type="GO" id="GO:0000139">
    <property type="term" value="C:Golgi membrane"/>
    <property type="evidence" value="ECO:0007669"/>
    <property type="project" value="UniProtKB-SubCell"/>
</dbReference>
<feature type="domain" description="Conserved oligomeric Golgi complex subunit 2 N-terminal" evidence="10">
    <location>
        <begin position="17"/>
        <end position="89"/>
    </location>
</feature>
<comment type="similarity">
    <text evidence="2">Belongs to the COG2 family.</text>
</comment>
<sequence length="311" mass="35869">MEYDQIEFTLPPAPRGLCFDRNDFVRTNFSVDSFLCEHQNSLETIRDDLGVYLKVLRLAMIELINKDYANFVNLSATLIGFDKAIEKMQLPLGQLNEEVSAVKECLDDAMKELSMWLNQRNALRKKKQLLRFYSQTLNSLAVVNGILNSLHDKDKREKITLVDRCAMQYNHLKFAINKCESLVKPQEKKEFIQIRNKLYEILEDLLFNFWHESDEENLLSTLIILSSLDRVTETEELIRKKAVAPYLTDIINESSLQKSQNGLKGIYDNVLILLDSKLKFLLTAMEHSSLLELRSCGNGQWRDRSVALAGA</sequence>
<evidence type="ECO:0000256" key="1">
    <source>
        <dbReference type="ARBA" id="ARBA00004395"/>
    </source>
</evidence>
<dbReference type="PANTHER" id="PTHR12961:SF0">
    <property type="entry name" value="CONSERVED OLIGOMERIC GOLGI COMPLEX SUBUNIT 2"/>
    <property type="match status" value="1"/>
</dbReference>
<evidence type="ECO:0000313" key="11">
    <source>
        <dbReference type="EMBL" id="GBP74305.1"/>
    </source>
</evidence>
<dbReference type="AlphaFoldDB" id="A0A4C1YIY7"/>
<dbReference type="STRING" id="151549.A0A4C1YIY7"/>
<dbReference type="Pfam" id="PF06148">
    <property type="entry name" value="COG2_N"/>
    <property type="match status" value="1"/>
</dbReference>
<keyword evidence="12" id="KW-1185">Reference proteome</keyword>
<evidence type="ECO:0000256" key="4">
    <source>
        <dbReference type="ARBA" id="ARBA00022448"/>
    </source>
</evidence>
<evidence type="ECO:0000256" key="5">
    <source>
        <dbReference type="ARBA" id="ARBA00022927"/>
    </source>
</evidence>
<dbReference type="InterPro" id="IPR009316">
    <property type="entry name" value="COG2"/>
</dbReference>
<evidence type="ECO:0000256" key="7">
    <source>
        <dbReference type="ARBA" id="ARBA00023136"/>
    </source>
</evidence>
<dbReference type="GO" id="GO:0015031">
    <property type="term" value="P:protein transport"/>
    <property type="evidence" value="ECO:0007669"/>
    <property type="project" value="UniProtKB-KW"/>
</dbReference>
<keyword evidence="4" id="KW-0813">Transport</keyword>
<dbReference type="OrthoDB" id="332281at2759"/>
<comment type="subcellular location">
    <subcellularLocation>
        <location evidence="1">Golgi apparatus membrane</location>
        <topology evidence="1">Peripheral membrane protein</topology>
    </subcellularLocation>
</comment>
<reference evidence="11 12" key="1">
    <citation type="journal article" date="2019" name="Commun. Biol.">
        <title>The bagworm genome reveals a unique fibroin gene that provides high tensile strength.</title>
        <authorList>
            <person name="Kono N."/>
            <person name="Nakamura H."/>
            <person name="Ohtoshi R."/>
            <person name="Tomita M."/>
            <person name="Numata K."/>
            <person name="Arakawa K."/>
        </authorList>
    </citation>
    <scope>NUCLEOTIDE SEQUENCE [LARGE SCALE GENOMIC DNA]</scope>
</reference>
<dbReference type="InterPro" id="IPR024602">
    <property type="entry name" value="COG_su2_N"/>
</dbReference>
<evidence type="ECO:0000256" key="8">
    <source>
        <dbReference type="ARBA" id="ARBA00031344"/>
    </source>
</evidence>
<evidence type="ECO:0000313" key="12">
    <source>
        <dbReference type="Proteomes" id="UP000299102"/>
    </source>
</evidence>
<dbReference type="GO" id="GO:0017119">
    <property type="term" value="C:Golgi transport complex"/>
    <property type="evidence" value="ECO:0007669"/>
    <property type="project" value="TreeGrafter"/>
</dbReference>
<dbReference type="GO" id="GO:0007030">
    <property type="term" value="P:Golgi organization"/>
    <property type="evidence" value="ECO:0007669"/>
    <property type="project" value="InterPro"/>
</dbReference>
<keyword evidence="6" id="KW-0333">Golgi apparatus</keyword>
<name>A0A4C1YIY7_EUMVA</name>
<evidence type="ECO:0000256" key="9">
    <source>
        <dbReference type="SAM" id="Coils"/>
    </source>
</evidence>
<dbReference type="Proteomes" id="UP000299102">
    <property type="component" value="Unassembled WGS sequence"/>
</dbReference>
<evidence type="ECO:0000256" key="2">
    <source>
        <dbReference type="ARBA" id="ARBA00007603"/>
    </source>
</evidence>
<evidence type="ECO:0000256" key="6">
    <source>
        <dbReference type="ARBA" id="ARBA00023034"/>
    </source>
</evidence>
<keyword evidence="9" id="KW-0175">Coiled coil</keyword>
<gene>
    <name evidence="11" type="primary">ldlCp</name>
    <name evidence="11" type="ORF">EVAR_42884_1</name>
</gene>
<accession>A0A4C1YIY7</accession>
<feature type="coiled-coil region" evidence="9">
    <location>
        <begin position="92"/>
        <end position="126"/>
    </location>
</feature>
<comment type="caution">
    <text evidence="11">The sequence shown here is derived from an EMBL/GenBank/DDBJ whole genome shotgun (WGS) entry which is preliminary data.</text>
</comment>
<organism evidence="11 12">
    <name type="scientific">Eumeta variegata</name>
    <name type="common">Bagworm moth</name>
    <name type="synonym">Eumeta japonica</name>
    <dbReference type="NCBI Taxonomy" id="151549"/>
    <lineage>
        <taxon>Eukaryota</taxon>
        <taxon>Metazoa</taxon>
        <taxon>Ecdysozoa</taxon>
        <taxon>Arthropoda</taxon>
        <taxon>Hexapoda</taxon>
        <taxon>Insecta</taxon>
        <taxon>Pterygota</taxon>
        <taxon>Neoptera</taxon>
        <taxon>Endopterygota</taxon>
        <taxon>Lepidoptera</taxon>
        <taxon>Glossata</taxon>
        <taxon>Ditrysia</taxon>
        <taxon>Tineoidea</taxon>
        <taxon>Psychidae</taxon>
        <taxon>Oiketicinae</taxon>
        <taxon>Eumeta</taxon>
    </lineage>
</organism>
<protein>
    <recommendedName>
        <fullName evidence="3">Conserved oligomeric Golgi complex subunit 2</fullName>
    </recommendedName>
    <alternativeName>
        <fullName evidence="8">Component of oligomeric Golgi complex 2</fullName>
    </alternativeName>
</protein>
<evidence type="ECO:0000259" key="10">
    <source>
        <dbReference type="Pfam" id="PF06148"/>
    </source>
</evidence>
<evidence type="ECO:0000256" key="3">
    <source>
        <dbReference type="ARBA" id="ARBA00020977"/>
    </source>
</evidence>
<proteinExistence type="inferred from homology"/>
<dbReference type="GO" id="GO:0006891">
    <property type="term" value="P:intra-Golgi vesicle-mediated transport"/>
    <property type="evidence" value="ECO:0007669"/>
    <property type="project" value="TreeGrafter"/>
</dbReference>
<keyword evidence="5" id="KW-0653">Protein transport</keyword>
<dbReference type="EMBL" id="BGZK01001202">
    <property type="protein sequence ID" value="GBP74305.1"/>
    <property type="molecule type" value="Genomic_DNA"/>
</dbReference>
<dbReference type="PANTHER" id="PTHR12961">
    <property type="entry name" value="CONSERVED OLIGOMERIC GOLGI COMPLEX COMPONENT 2"/>
    <property type="match status" value="1"/>
</dbReference>
<keyword evidence="7" id="KW-0472">Membrane</keyword>